<comment type="caution">
    <text evidence="7">The sequence shown here is derived from an EMBL/GenBank/DDBJ whole genome shotgun (WGS) entry which is preliminary data.</text>
</comment>
<dbReference type="Pfam" id="PF00034">
    <property type="entry name" value="Cytochrom_C"/>
    <property type="match status" value="1"/>
</dbReference>
<dbReference type="Gene3D" id="1.10.760.10">
    <property type="entry name" value="Cytochrome c-like domain"/>
    <property type="match status" value="1"/>
</dbReference>
<evidence type="ECO:0000256" key="5">
    <source>
        <dbReference type="SAM" id="MobiDB-lite"/>
    </source>
</evidence>
<evidence type="ECO:0000313" key="7">
    <source>
        <dbReference type="EMBL" id="MFB9109640.1"/>
    </source>
</evidence>
<evidence type="ECO:0000256" key="4">
    <source>
        <dbReference type="PROSITE-ProRule" id="PRU00433"/>
    </source>
</evidence>
<feature type="domain" description="Cytochrome c" evidence="6">
    <location>
        <begin position="45"/>
        <end position="135"/>
    </location>
</feature>
<evidence type="ECO:0000259" key="6">
    <source>
        <dbReference type="PROSITE" id="PS51007"/>
    </source>
</evidence>
<dbReference type="PROSITE" id="PS51257">
    <property type="entry name" value="PROKAR_LIPOPROTEIN"/>
    <property type="match status" value="1"/>
</dbReference>
<sequence>MKKLLFLAAVLAFASCKKESQESFGRSTENKTETYSEGESAEIKTPENLGKEIFEGKGNCTSCHQPDQKVIGPSIKEIAKIYKDKKGDIVTFLKGKGEPIVDPDQFAVMKTNFPVTQAMSDEELKAIEAYIYSHLK</sequence>
<dbReference type="RefSeq" id="WP_278011593.1">
    <property type="nucleotide sequence ID" value="NZ_CP121112.1"/>
</dbReference>
<proteinExistence type="predicted"/>
<feature type="region of interest" description="Disordered" evidence="5">
    <location>
        <begin position="22"/>
        <end position="48"/>
    </location>
</feature>
<dbReference type="InterPro" id="IPR009056">
    <property type="entry name" value="Cyt_c-like_dom"/>
</dbReference>
<evidence type="ECO:0000256" key="3">
    <source>
        <dbReference type="ARBA" id="ARBA00023004"/>
    </source>
</evidence>
<keyword evidence="1 4" id="KW-0349">Heme</keyword>
<evidence type="ECO:0000256" key="2">
    <source>
        <dbReference type="ARBA" id="ARBA00022723"/>
    </source>
</evidence>
<name>A0ABV5HEF8_9FLAO</name>
<keyword evidence="3 4" id="KW-0408">Iron</keyword>
<evidence type="ECO:0000313" key="8">
    <source>
        <dbReference type="Proteomes" id="UP001589562"/>
    </source>
</evidence>
<dbReference type="SUPFAM" id="SSF46626">
    <property type="entry name" value="Cytochrome c"/>
    <property type="match status" value="1"/>
</dbReference>
<dbReference type="InterPro" id="IPR036909">
    <property type="entry name" value="Cyt_c-like_dom_sf"/>
</dbReference>
<dbReference type="PROSITE" id="PS51007">
    <property type="entry name" value="CYTC"/>
    <property type="match status" value="1"/>
</dbReference>
<reference evidence="7 8" key="1">
    <citation type="submission" date="2024-09" db="EMBL/GenBank/DDBJ databases">
        <authorList>
            <person name="Sun Q."/>
            <person name="Mori K."/>
        </authorList>
    </citation>
    <scope>NUCLEOTIDE SEQUENCE [LARGE SCALE GENOMIC DNA]</scope>
    <source>
        <strain evidence="7 8">CECT 8365</strain>
    </source>
</reference>
<protein>
    <submittedName>
        <fullName evidence="7">C-type cytochrome</fullName>
    </submittedName>
</protein>
<dbReference type="Proteomes" id="UP001589562">
    <property type="component" value="Unassembled WGS sequence"/>
</dbReference>
<evidence type="ECO:0000256" key="1">
    <source>
        <dbReference type="ARBA" id="ARBA00022617"/>
    </source>
</evidence>
<gene>
    <name evidence="7" type="ORF">ACFFVK_13720</name>
</gene>
<dbReference type="EMBL" id="JBHMFE010000017">
    <property type="protein sequence ID" value="MFB9109640.1"/>
    <property type="molecule type" value="Genomic_DNA"/>
</dbReference>
<keyword evidence="8" id="KW-1185">Reference proteome</keyword>
<accession>A0ABV5HEF8</accession>
<organism evidence="7 8">
    <name type="scientific">Flavobacterium gyeonganense</name>
    <dbReference type="NCBI Taxonomy" id="1310418"/>
    <lineage>
        <taxon>Bacteria</taxon>
        <taxon>Pseudomonadati</taxon>
        <taxon>Bacteroidota</taxon>
        <taxon>Flavobacteriia</taxon>
        <taxon>Flavobacteriales</taxon>
        <taxon>Flavobacteriaceae</taxon>
        <taxon>Flavobacterium</taxon>
    </lineage>
</organism>
<keyword evidence="2 4" id="KW-0479">Metal-binding</keyword>